<dbReference type="AlphaFoldDB" id="A0A499UBD1"/>
<organism evidence="3 4">
    <name type="scientific">Streptomyces antimycoticus</name>
    <dbReference type="NCBI Taxonomy" id="68175"/>
    <lineage>
        <taxon>Bacteria</taxon>
        <taxon>Bacillati</taxon>
        <taxon>Actinomycetota</taxon>
        <taxon>Actinomycetes</taxon>
        <taxon>Kitasatosporales</taxon>
        <taxon>Streptomycetaceae</taxon>
        <taxon>Streptomyces</taxon>
        <taxon>Streptomyces violaceusniger group</taxon>
    </lineage>
</organism>
<protein>
    <recommendedName>
        <fullName evidence="2">D-glutamate cyclase-like C-terminal domain-containing protein</fullName>
    </recommendedName>
</protein>
<evidence type="ECO:0000313" key="4">
    <source>
        <dbReference type="Proteomes" id="UP000463951"/>
    </source>
</evidence>
<dbReference type="Pfam" id="PF14336">
    <property type="entry name" value="GLUCM-like_C"/>
    <property type="match status" value="1"/>
</dbReference>
<feature type="domain" description="D-glutamate cyclase-like C-terminal" evidence="2">
    <location>
        <begin position="153"/>
        <end position="444"/>
    </location>
</feature>
<proteinExistence type="predicted"/>
<gene>
    <name evidence="3" type="ORF">SSPO_010230</name>
</gene>
<dbReference type="Proteomes" id="UP000463951">
    <property type="component" value="Chromosome"/>
</dbReference>
<evidence type="ECO:0000259" key="2">
    <source>
        <dbReference type="Pfam" id="PF14336"/>
    </source>
</evidence>
<accession>A0A499UBD1</accession>
<name>A0A499UBD1_9ACTN</name>
<feature type="region of interest" description="Disordered" evidence="1">
    <location>
        <begin position="1"/>
        <end position="39"/>
    </location>
</feature>
<dbReference type="EMBL" id="AP019620">
    <property type="protein sequence ID" value="BBJ38305.1"/>
    <property type="molecule type" value="Genomic_DNA"/>
</dbReference>
<dbReference type="Gene3D" id="3.90.1640.20">
    <property type="entry name" value="TON_0340"/>
    <property type="match status" value="1"/>
</dbReference>
<dbReference type="PANTHER" id="PTHR32022">
    <property type="entry name" value="D-GLUTAMATE CYCLASE, MITOCHONDRIAL"/>
    <property type="match status" value="1"/>
</dbReference>
<dbReference type="InterPro" id="IPR025504">
    <property type="entry name" value="GLUCM_C"/>
</dbReference>
<evidence type="ECO:0000256" key="1">
    <source>
        <dbReference type="SAM" id="MobiDB-lite"/>
    </source>
</evidence>
<evidence type="ECO:0000313" key="3">
    <source>
        <dbReference type="EMBL" id="BBJ38305.1"/>
    </source>
</evidence>
<reference evidence="3 4" key="1">
    <citation type="journal article" date="2020" name="Int. J. Syst. Evol. Microbiol.">
        <title>Reclassification of Streptomyces castelarensis and Streptomyces sporoclivatus as later heterotypic synonyms of Streptomyces antimycoticus.</title>
        <authorList>
            <person name="Komaki H."/>
            <person name="Tamura T."/>
        </authorList>
    </citation>
    <scope>NUCLEOTIDE SEQUENCE [LARGE SCALE GENOMIC DNA]</scope>
    <source>
        <strain evidence="3 4">NBRC 100767</strain>
    </source>
</reference>
<dbReference type="PANTHER" id="PTHR32022:SF10">
    <property type="entry name" value="D-GLUTAMATE CYCLASE, MITOCHONDRIAL"/>
    <property type="match status" value="1"/>
</dbReference>
<sequence>MGRELRGCGSVRPRKARPGTEPAVWDRALGRSRSSGITQSSAVRYGPRGMPGGRAVKCPAEKVASRVRSCGLPLEQIDLFDPLVADRITPEGEVSRPGSQRTPSVNSWGAAYRRVRVHAGRSGSVVDTLRRHIYVKYTPRLGGKMATPITEIERIVGRKVRRDISRLVAFAQGNLERAAQSIADHPSPHIGIVCGFFVRHAEPPSPETDGLNGMGQLAAGFIEAGIPVTVITDAPCAKAVWAVTGVLPGRVALEVVSVDSDAVRSLRGRLESAEQPLTHLIAIERCSLGADGRAHREHGWDISDDTAPLDYLFEDDGWSSPWTTIGIGDGGNEIGMGLLPREIVEEDIPNGALVAARTGADHLIVSGVANWGAYGLLGAVASLRPDLAPCLLKHFHAQSEHDVLTAAVTIGQAIDDSRVDRLGQLQMTIDRLPLDDHVEIIESITAVLSQSS</sequence>